<dbReference type="EMBL" id="JACEEZ010003824">
    <property type="protein sequence ID" value="KAG0726996.1"/>
    <property type="molecule type" value="Genomic_DNA"/>
</dbReference>
<gene>
    <name evidence="5" type="ORF">GWK47_035534</name>
</gene>
<dbReference type="Gene3D" id="2.30.30.40">
    <property type="entry name" value="SH3 Domains"/>
    <property type="match status" value="1"/>
</dbReference>
<organism evidence="5 6">
    <name type="scientific">Chionoecetes opilio</name>
    <name type="common">Atlantic snow crab</name>
    <name type="synonym">Cancer opilio</name>
    <dbReference type="NCBI Taxonomy" id="41210"/>
    <lineage>
        <taxon>Eukaryota</taxon>
        <taxon>Metazoa</taxon>
        <taxon>Ecdysozoa</taxon>
        <taxon>Arthropoda</taxon>
        <taxon>Crustacea</taxon>
        <taxon>Multicrustacea</taxon>
        <taxon>Malacostraca</taxon>
        <taxon>Eumalacostraca</taxon>
        <taxon>Eucarida</taxon>
        <taxon>Decapoda</taxon>
        <taxon>Pleocyemata</taxon>
        <taxon>Brachyura</taxon>
        <taxon>Eubrachyura</taxon>
        <taxon>Majoidea</taxon>
        <taxon>Majidae</taxon>
        <taxon>Chionoecetes</taxon>
    </lineage>
</organism>
<dbReference type="Proteomes" id="UP000770661">
    <property type="component" value="Unassembled WGS sequence"/>
</dbReference>
<evidence type="ECO:0000256" key="3">
    <source>
        <dbReference type="SAM" id="MobiDB-lite"/>
    </source>
</evidence>
<dbReference type="AlphaFoldDB" id="A0A8J4YQ76"/>
<feature type="region of interest" description="Disordered" evidence="3">
    <location>
        <begin position="78"/>
        <end position="105"/>
    </location>
</feature>
<protein>
    <recommendedName>
        <fullName evidence="4">SH3 domain-containing protein</fullName>
    </recommendedName>
</protein>
<dbReference type="OrthoDB" id="3175255at2759"/>
<evidence type="ECO:0000313" key="5">
    <source>
        <dbReference type="EMBL" id="KAG0726996.1"/>
    </source>
</evidence>
<comment type="caution">
    <text evidence="5">The sequence shown here is derived from an EMBL/GenBank/DDBJ whole genome shotgun (WGS) entry which is preliminary data.</text>
</comment>
<evidence type="ECO:0000259" key="4">
    <source>
        <dbReference type="PROSITE" id="PS50002"/>
    </source>
</evidence>
<dbReference type="InterPro" id="IPR036028">
    <property type="entry name" value="SH3-like_dom_sf"/>
</dbReference>
<feature type="compositionally biased region" description="Pro residues" evidence="3">
    <location>
        <begin position="82"/>
        <end position="91"/>
    </location>
</feature>
<reference evidence="5" key="1">
    <citation type="submission" date="2020-07" db="EMBL/GenBank/DDBJ databases">
        <title>The High-quality genome of the commercially important snow crab, Chionoecetes opilio.</title>
        <authorList>
            <person name="Jeong J.-H."/>
            <person name="Ryu S."/>
        </authorList>
    </citation>
    <scope>NUCLEOTIDE SEQUENCE</scope>
    <source>
        <strain evidence="5">MADBK_172401_WGS</strain>
        <tissue evidence="5">Digestive gland</tissue>
    </source>
</reference>
<evidence type="ECO:0000256" key="1">
    <source>
        <dbReference type="ARBA" id="ARBA00022443"/>
    </source>
</evidence>
<keyword evidence="1 2" id="KW-0728">SH3 domain</keyword>
<name>A0A8J4YQ76_CHIOP</name>
<dbReference type="InterPro" id="IPR001452">
    <property type="entry name" value="SH3_domain"/>
</dbReference>
<sequence length="170" mass="18376">MGDVVYVYTARQGCWGNGGSEPGMEAKDVIHVSAEYLQMQKMTPDCPNGWLLGTNMRTRQEGYFPGYFLVLSGTRRRSTAPAPAPAPPESKAPPSDTSVGAAPATRAGGGGGWYLSTRARLHRGPGHDVCNNKQWWALRCARWCGCSLHTHTAGPVRSALYAQRSQKVAI</sequence>
<feature type="domain" description="SH3" evidence="4">
    <location>
        <begin position="3"/>
        <end position="74"/>
    </location>
</feature>
<accession>A0A8J4YQ76</accession>
<dbReference type="PROSITE" id="PS50002">
    <property type="entry name" value="SH3"/>
    <property type="match status" value="1"/>
</dbReference>
<dbReference type="SUPFAM" id="SSF50044">
    <property type="entry name" value="SH3-domain"/>
    <property type="match status" value="1"/>
</dbReference>
<evidence type="ECO:0000313" key="6">
    <source>
        <dbReference type="Proteomes" id="UP000770661"/>
    </source>
</evidence>
<evidence type="ECO:0000256" key="2">
    <source>
        <dbReference type="PROSITE-ProRule" id="PRU00192"/>
    </source>
</evidence>
<keyword evidence="6" id="KW-1185">Reference proteome</keyword>
<proteinExistence type="predicted"/>